<reference evidence="1 2" key="1">
    <citation type="journal article" date="2016" name="Front. Microbiol.">
        <title>Single-Cell (Meta-)Genomics of a Dimorphic Candidatus Thiomargarita nelsonii Reveals Genomic Plasticity.</title>
        <authorList>
            <person name="Flood B.E."/>
            <person name="Fliss P."/>
            <person name="Jones D.S."/>
            <person name="Dick G.J."/>
            <person name="Jain S."/>
            <person name="Kaster A.K."/>
            <person name="Winkel M."/>
            <person name="Mussmann M."/>
            <person name="Bailey J."/>
        </authorList>
    </citation>
    <scope>NUCLEOTIDE SEQUENCE [LARGE SCALE GENOMIC DNA]</scope>
    <source>
        <strain evidence="1">Hydrate Ridge</strain>
    </source>
</reference>
<gene>
    <name evidence="1" type="ORF">PN36_17870</name>
</gene>
<dbReference type="Proteomes" id="UP000030428">
    <property type="component" value="Unassembled WGS sequence"/>
</dbReference>
<sequence>MAVPNPPPIPTAVPPRAVAAPAPITPAAVAAAVPAAVPDAAALAAPAATTAVVTGSTAFAVLRQDMESTKLVIINHFFISYSLLTFEVII</sequence>
<dbReference type="EMBL" id="JSZA02000069">
    <property type="protein sequence ID" value="KHD05851.1"/>
    <property type="molecule type" value="Genomic_DNA"/>
</dbReference>
<dbReference type="AlphaFoldDB" id="A0A0A6RPR9"/>
<evidence type="ECO:0000313" key="1">
    <source>
        <dbReference type="EMBL" id="KHD05851.1"/>
    </source>
</evidence>
<name>A0A0A6RPR9_9GAMM</name>
<protein>
    <submittedName>
        <fullName evidence="1">Uncharacterized protein</fullName>
    </submittedName>
</protein>
<organism evidence="1 2">
    <name type="scientific">Candidatus Thiomargarita nelsonii</name>
    <dbReference type="NCBI Taxonomy" id="1003181"/>
    <lineage>
        <taxon>Bacteria</taxon>
        <taxon>Pseudomonadati</taxon>
        <taxon>Pseudomonadota</taxon>
        <taxon>Gammaproteobacteria</taxon>
        <taxon>Thiotrichales</taxon>
        <taxon>Thiotrichaceae</taxon>
        <taxon>Thiomargarita</taxon>
    </lineage>
</organism>
<comment type="caution">
    <text evidence="1">The sequence shown here is derived from an EMBL/GenBank/DDBJ whole genome shotgun (WGS) entry which is preliminary data.</text>
</comment>
<evidence type="ECO:0000313" key="2">
    <source>
        <dbReference type="Proteomes" id="UP000030428"/>
    </source>
</evidence>
<keyword evidence="2" id="KW-1185">Reference proteome</keyword>
<accession>A0A0A6RPR9</accession>
<proteinExistence type="predicted"/>